<comment type="caution">
    <text evidence="13">The sequence shown here is derived from an EMBL/GenBank/DDBJ whole genome shotgun (WGS) entry which is preliminary data.</text>
</comment>
<dbReference type="Gene3D" id="2.40.170.20">
    <property type="entry name" value="TonB-dependent receptor, beta-barrel domain"/>
    <property type="match status" value="1"/>
</dbReference>
<keyword evidence="7 8" id="KW-0998">Cell outer membrane</keyword>
<evidence type="ECO:0000256" key="8">
    <source>
        <dbReference type="PROSITE-ProRule" id="PRU01360"/>
    </source>
</evidence>
<sequence length="684" mass="76600">MVNRVWVLLSGTLSLPILAGSDVDIETISVSGHNINLIGRSISASEGVVGQKEISVRPLARSGEIMELVPGMIATQHSGSGKALQYFLRGFSLDHGTDFATFVDGMPVNMRSHGHGQGYTDMNFVIPETISTLAYKKGAYYADVGDFSGAGGASLSTVAVLNQGVAEVTIGENEFRRLLLMDSLQIQGGNAILAFEGNNYRGPWLDVDEAVEKLNGLFKYTKSIKNGVMTLNFMAYDNQWNSADQIPARAVEQGILDPLGSLDKTLGGASDRYSFSANWENESWHASAFVIDYSLALWSNFTYFLDDADSGDQFEQVDERRIYGGHVSYEFSSMLNNTLMFNTLGTQIRIDDIDEVGLYKTKQRHRLGTVRSDRIKESSASLYWDNKIDWFNNFSTVFGVRYDYFDFDVTDNAGENFYGHNLNVNSGKRNDDLTSLKASLIYDLSEQWQSYLSFGQGFHSNDARGTTIQIDPVSGDHVDTVDALVESSGYELGFRGFIDDKVNTSISFWALDLDSELLFVGDAGNTEPTDASTRKGVEATMYFRMSDWWSIDIEYAYTDAQYRNKNAKEKYIPGTVKHVLQAGLNFEEGQHWFGSIRVRYFGERPLTEDNSVSSGSSTIWNMRIGYRFDDWVIKADILNLTDSRNHDITYFYQSQLANEAAPVDDVHHHSFEPRAIRISTSYQF</sequence>
<feature type="signal peptide" evidence="10">
    <location>
        <begin position="1"/>
        <end position="19"/>
    </location>
</feature>
<keyword evidence="5 9" id="KW-0798">TonB box</keyword>
<gene>
    <name evidence="13" type="ORF">QNM18_08660</name>
</gene>
<evidence type="ECO:0000256" key="9">
    <source>
        <dbReference type="RuleBase" id="RU003357"/>
    </source>
</evidence>
<feature type="chain" id="PRO_5047492279" evidence="10">
    <location>
        <begin position="20"/>
        <end position="684"/>
    </location>
</feature>
<dbReference type="InterPro" id="IPR037066">
    <property type="entry name" value="Plug_dom_sf"/>
</dbReference>
<dbReference type="SUPFAM" id="SSF56935">
    <property type="entry name" value="Porins"/>
    <property type="match status" value="1"/>
</dbReference>
<dbReference type="InterPro" id="IPR000531">
    <property type="entry name" value="Beta-barrel_TonB"/>
</dbReference>
<protein>
    <submittedName>
        <fullName evidence="13">TonB-dependent receptor</fullName>
    </submittedName>
</protein>
<dbReference type="Pfam" id="PF07715">
    <property type="entry name" value="Plug"/>
    <property type="match status" value="1"/>
</dbReference>
<dbReference type="Pfam" id="PF00593">
    <property type="entry name" value="TonB_dep_Rec_b-barrel"/>
    <property type="match status" value="1"/>
</dbReference>
<evidence type="ECO:0000259" key="11">
    <source>
        <dbReference type="Pfam" id="PF00593"/>
    </source>
</evidence>
<dbReference type="PROSITE" id="PS52016">
    <property type="entry name" value="TONB_DEPENDENT_REC_3"/>
    <property type="match status" value="1"/>
</dbReference>
<evidence type="ECO:0000256" key="5">
    <source>
        <dbReference type="ARBA" id="ARBA00023077"/>
    </source>
</evidence>
<keyword evidence="3 8" id="KW-1134">Transmembrane beta strand</keyword>
<proteinExistence type="inferred from homology"/>
<dbReference type="InterPro" id="IPR039426">
    <property type="entry name" value="TonB-dep_rcpt-like"/>
</dbReference>
<keyword evidence="13" id="KW-0675">Receptor</keyword>
<evidence type="ECO:0000256" key="3">
    <source>
        <dbReference type="ARBA" id="ARBA00022452"/>
    </source>
</evidence>
<dbReference type="Proteomes" id="UP001231915">
    <property type="component" value="Unassembled WGS sequence"/>
</dbReference>
<keyword evidence="4 8" id="KW-0812">Transmembrane</keyword>
<keyword evidence="14" id="KW-1185">Reference proteome</keyword>
<evidence type="ECO:0000256" key="1">
    <source>
        <dbReference type="ARBA" id="ARBA00004571"/>
    </source>
</evidence>
<keyword evidence="6 8" id="KW-0472">Membrane</keyword>
<dbReference type="Gene3D" id="2.170.130.10">
    <property type="entry name" value="TonB-dependent receptor, plug domain"/>
    <property type="match status" value="1"/>
</dbReference>
<reference evidence="13 14" key="1">
    <citation type="submission" date="2023-05" db="EMBL/GenBank/DDBJ databases">
        <title>Pseudoalteromonas ardens sp. nov., Pseudoalteromonas obscura sp. nov., and Pseudoalteromonas umbrosa sp. nov., isolated from the coral Montipora capitata.</title>
        <authorList>
            <person name="Thomas E.M."/>
            <person name="Smith E.M."/>
            <person name="Papke E."/>
            <person name="Shlafstein M.D."/>
            <person name="Oline D.K."/>
            <person name="Videau P."/>
            <person name="Saw J.H."/>
            <person name="Strangman W.K."/>
            <person name="Ushijima B."/>
        </authorList>
    </citation>
    <scope>NUCLEOTIDE SEQUENCE [LARGE SCALE GENOMIC DNA]</scope>
    <source>
        <strain evidence="13 14">P94</strain>
    </source>
</reference>
<evidence type="ECO:0000256" key="7">
    <source>
        <dbReference type="ARBA" id="ARBA00023237"/>
    </source>
</evidence>
<keyword evidence="10" id="KW-0732">Signal</keyword>
<evidence type="ECO:0000313" key="14">
    <source>
        <dbReference type="Proteomes" id="UP001231915"/>
    </source>
</evidence>
<accession>A0ABT7EJ89</accession>
<dbReference type="InterPro" id="IPR012910">
    <property type="entry name" value="Plug_dom"/>
</dbReference>
<comment type="subcellular location">
    <subcellularLocation>
        <location evidence="1 8">Cell outer membrane</location>
        <topology evidence="1 8">Multi-pass membrane protein</topology>
    </subcellularLocation>
</comment>
<evidence type="ECO:0000313" key="13">
    <source>
        <dbReference type="EMBL" id="MDK2595108.1"/>
    </source>
</evidence>
<evidence type="ECO:0000256" key="4">
    <source>
        <dbReference type="ARBA" id="ARBA00022692"/>
    </source>
</evidence>
<name>A0ABT7EJ89_9GAMM</name>
<feature type="domain" description="TonB-dependent receptor plug" evidence="12">
    <location>
        <begin position="41"/>
        <end position="151"/>
    </location>
</feature>
<dbReference type="InterPro" id="IPR036942">
    <property type="entry name" value="Beta-barrel_TonB_sf"/>
</dbReference>
<evidence type="ECO:0000259" key="12">
    <source>
        <dbReference type="Pfam" id="PF07715"/>
    </source>
</evidence>
<comment type="similarity">
    <text evidence="8 9">Belongs to the TonB-dependent receptor family.</text>
</comment>
<organism evidence="13 14">
    <name type="scientific">Pseudoalteromonas obscura</name>
    <dbReference type="NCBI Taxonomy" id="3048491"/>
    <lineage>
        <taxon>Bacteria</taxon>
        <taxon>Pseudomonadati</taxon>
        <taxon>Pseudomonadota</taxon>
        <taxon>Gammaproteobacteria</taxon>
        <taxon>Alteromonadales</taxon>
        <taxon>Pseudoalteromonadaceae</taxon>
        <taxon>Pseudoalteromonas</taxon>
    </lineage>
</organism>
<feature type="domain" description="TonB-dependent receptor-like beta-barrel" evidence="11">
    <location>
        <begin position="236"/>
        <end position="640"/>
    </location>
</feature>
<evidence type="ECO:0000256" key="6">
    <source>
        <dbReference type="ARBA" id="ARBA00023136"/>
    </source>
</evidence>
<dbReference type="EMBL" id="JASJUT010000003">
    <property type="protein sequence ID" value="MDK2595108.1"/>
    <property type="molecule type" value="Genomic_DNA"/>
</dbReference>
<evidence type="ECO:0000256" key="10">
    <source>
        <dbReference type="SAM" id="SignalP"/>
    </source>
</evidence>
<keyword evidence="2 8" id="KW-0813">Transport</keyword>
<dbReference type="PANTHER" id="PTHR30069">
    <property type="entry name" value="TONB-DEPENDENT OUTER MEMBRANE RECEPTOR"/>
    <property type="match status" value="1"/>
</dbReference>
<evidence type="ECO:0000256" key="2">
    <source>
        <dbReference type="ARBA" id="ARBA00022448"/>
    </source>
</evidence>
<dbReference type="RefSeq" id="WP_284136918.1">
    <property type="nucleotide sequence ID" value="NZ_JASJUT010000003.1"/>
</dbReference>
<dbReference type="PANTHER" id="PTHR30069:SF36">
    <property type="entry name" value="BLL6948 PROTEIN"/>
    <property type="match status" value="1"/>
</dbReference>